<dbReference type="Proteomes" id="UP000325415">
    <property type="component" value="Unassembled WGS sequence"/>
</dbReference>
<comment type="caution">
    <text evidence="2">The sequence shown here is derived from an EMBL/GenBank/DDBJ whole genome shotgun (WGS) entry which is preliminary data.</text>
</comment>
<keyword evidence="3" id="KW-1185">Reference proteome</keyword>
<keyword evidence="1" id="KW-0812">Transmembrane</keyword>
<name>A0A5N6S3X9_9BIFI</name>
<evidence type="ECO:0000256" key="1">
    <source>
        <dbReference type="SAM" id="Phobius"/>
    </source>
</evidence>
<dbReference type="AlphaFoldDB" id="A0A5N6S3X9"/>
<feature type="transmembrane region" description="Helical" evidence="1">
    <location>
        <begin position="270"/>
        <end position="292"/>
    </location>
</feature>
<evidence type="ECO:0000313" key="2">
    <source>
        <dbReference type="EMBL" id="KAE8128425.1"/>
    </source>
</evidence>
<gene>
    <name evidence="2" type="ORF">DDE84_05950</name>
</gene>
<proteinExistence type="predicted"/>
<organism evidence="2 3">
    <name type="scientific">Bifidobacterium tibiigranuli</name>
    <dbReference type="NCBI Taxonomy" id="2172043"/>
    <lineage>
        <taxon>Bacteria</taxon>
        <taxon>Bacillati</taxon>
        <taxon>Actinomycetota</taxon>
        <taxon>Actinomycetes</taxon>
        <taxon>Bifidobacteriales</taxon>
        <taxon>Bifidobacteriaceae</taxon>
        <taxon>Bifidobacterium</taxon>
    </lineage>
</organism>
<dbReference type="EMBL" id="QDAG01000005">
    <property type="protein sequence ID" value="KAE8128425.1"/>
    <property type="molecule type" value="Genomic_DNA"/>
</dbReference>
<accession>A0A5N6S3X9</accession>
<evidence type="ECO:0000313" key="3">
    <source>
        <dbReference type="Proteomes" id="UP000325415"/>
    </source>
</evidence>
<reference evidence="2 3" key="1">
    <citation type="submission" date="2018-04" db="EMBL/GenBank/DDBJ databases">
        <authorList>
            <person name="Eckel V.P."/>
            <person name="Vogel R.F."/>
        </authorList>
    </citation>
    <scope>NUCLEOTIDE SEQUENCE [LARGE SCALE GENOMIC DNA]</scope>
    <source>
        <strain evidence="3">TMW 2.1764</strain>
    </source>
</reference>
<sequence>MGRMEEEKQEEWVLLARRCEKMKPTEPWDRPESGDIQRHSEVPKYWLRGGPGSGFCVTLESKCACIIARDGHACDEFMREFDSEYIYTTALSELVHVTFIIDNAVHAGSEEEVLRGAAVSETDDGFMVSLGYPVENAIRDILYEMAKALLVRPLADSIRFLDAKYASVGWNPKRKEEALSELERLELERTSILQGDVFHDRVMKRYEDEKHLDDQMQGLRRIVEARDVGLRRMRLATTSMLEAGVFLLSSSEMLQLVWDVWLDGWHVRYSFNRVLLFLLIVAIGCTGVYLAWHKRD</sequence>
<keyword evidence="1" id="KW-0472">Membrane</keyword>
<protein>
    <submittedName>
        <fullName evidence="2">Uncharacterized protein</fullName>
    </submittedName>
</protein>
<keyword evidence="1" id="KW-1133">Transmembrane helix</keyword>